<feature type="domain" description="Amidohydrolase-related" evidence="2">
    <location>
        <begin position="401"/>
        <end position="498"/>
    </location>
</feature>
<proteinExistence type="predicted"/>
<feature type="transmembrane region" description="Helical" evidence="1">
    <location>
        <begin position="21"/>
        <end position="42"/>
    </location>
</feature>
<name>A0ABQ8KNB0_9APHY</name>
<evidence type="ECO:0000313" key="3">
    <source>
        <dbReference type="EMBL" id="KAH9839548.1"/>
    </source>
</evidence>
<evidence type="ECO:0000256" key="1">
    <source>
        <dbReference type="SAM" id="Phobius"/>
    </source>
</evidence>
<dbReference type="SUPFAM" id="SSF51338">
    <property type="entry name" value="Composite domain of metallo-dependent hydrolases"/>
    <property type="match status" value="1"/>
</dbReference>
<dbReference type="InterPro" id="IPR011059">
    <property type="entry name" value="Metal-dep_hydrolase_composite"/>
</dbReference>
<dbReference type="InterPro" id="IPR050138">
    <property type="entry name" value="DHOase/Allantoinase_Hydrolase"/>
</dbReference>
<dbReference type="GeneID" id="72007995"/>
<keyword evidence="1" id="KW-0472">Membrane</keyword>
<dbReference type="InterPro" id="IPR006680">
    <property type="entry name" value="Amidohydro-rel"/>
</dbReference>
<dbReference type="PANTHER" id="PTHR43668">
    <property type="entry name" value="ALLANTOINASE"/>
    <property type="match status" value="1"/>
</dbReference>
<reference evidence="3 4" key="1">
    <citation type="journal article" date="2021" name="Environ. Microbiol.">
        <title>Gene family expansions and transcriptome signatures uncover fungal adaptations to wood decay.</title>
        <authorList>
            <person name="Hage H."/>
            <person name="Miyauchi S."/>
            <person name="Viragh M."/>
            <person name="Drula E."/>
            <person name="Min B."/>
            <person name="Chaduli D."/>
            <person name="Navarro D."/>
            <person name="Favel A."/>
            <person name="Norest M."/>
            <person name="Lesage-Meessen L."/>
            <person name="Balint B."/>
            <person name="Merenyi Z."/>
            <person name="de Eugenio L."/>
            <person name="Morin E."/>
            <person name="Martinez A.T."/>
            <person name="Baldrian P."/>
            <person name="Stursova M."/>
            <person name="Martinez M.J."/>
            <person name="Novotny C."/>
            <person name="Magnuson J.K."/>
            <person name="Spatafora J.W."/>
            <person name="Maurice S."/>
            <person name="Pangilinan J."/>
            <person name="Andreopoulos W."/>
            <person name="LaButti K."/>
            <person name="Hundley H."/>
            <person name="Na H."/>
            <person name="Kuo A."/>
            <person name="Barry K."/>
            <person name="Lipzen A."/>
            <person name="Henrissat B."/>
            <person name="Riley R."/>
            <person name="Ahrendt S."/>
            <person name="Nagy L.G."/>
            <person name="Grigoriev I.V."/>
            <person name="Martin F."/>
            <person name="Rosso M.N."/>
        </authorList>
    </citation>
    <scope>NUCLEOTIDE SEQUENCE [LARGE SCALE GENOMIC DNA]</scope>
    <source>
        <strain evidence="3 4">CIRM-BRFM 1785</strain>
    </source>
</reference>
<dbReference type="Proteomes" id="UP000814176">
    <property type="component" value="Unassembled WGS sequence"/>
</dbReference>
<comment type="caution">
    <text evidence="3">The sequence shown here is derived from an EMBL/GenBank/DDBJ whole genome shotgun (WGS) entry which is preliminary data.</text>
</comment>
<protein>
    <submittedName>
        <fullName evidence="3">Carbohydrate esterase family 9 protein</fullName>
    </submittedName>
</protein>
<dbReference type="RefSeq" id="XP_047781303.1">
    <property type="nucleotide sequence ID" value="XM_047927263.1"/>
</dbReference>
<keyword evidence="1" id="KW-0812">Transmembrane</keyword>
<evidence type="ECO:0000313" key="4">
    <source>
        <dbReference type="Proteomes" id="UP000814176"/>
    </source>
</evidence>
<organism evidence="3 4">
    <name type="scientific">Rhodofomes roseus</name>
    <dbReference type="NCBI Taxonomy" id="34475"/>
    <lineage>
        <taxon>Eukaryota</taxon>
        <taxon>Fungi</taxon>
        <taxon>Dikarya</taxon>
        <taxon>Basidiomycota</taxon>
        <taxon>Agaricomycotina</taxon>
        <taxon>Agaricomycetes</taxon>
        <taxon>Polyporales</taxon>
        <taxon>Rhodofomes</taxon>
    </lineage>
</organism>
<dbReference type="SUPFAM" id="SSF51556">
    <property type="entry name" value="Metallo-dependent hydrolases"/>
    <property type="match status" value="1"/>
</dbReference>
<accession>A0ABQ8KNB0</accession>
<dbReference type="PANTHER" id="PTHR43668:SF5">
    <property type="entry name" value="AMIDOHYDROLASE 3 DOMAIN-CONTAINING PROTEIN"/>
    <property type="match status" value="1"/>
</dbReference>
<keyword evidence="4" id="KW-1185">Reference proteome</keyword>
<keyword evidence="1" id="KW-1133">Transmembrane helix</keyword>
<dbReference type="Gene3D" id="3.20.20.140">
    <property type="entry name" value="Metal-dependent hydrolases"/>
    <property type="match status" value="2"/>
</dbReference>
<dbReference type="EMBL" id="JADCUA010000006">
    <property type="protein sequence ID" value="KAH9839548.1"/>
    <property type="molecule type" value="Genomic_DNA"/>
</dbReference>
<dbReference type="Pfam" id="PF01979">
    <property type="entry name" value="Amidohydro_1"/>
    <property type="match status" value="1"/>
</dbReference>
<dbReference type="InterPro" id="IPR032466">
    <property type="entry name" value="Metal_Hydrolase"/>
</dbReference>
<gene>
    <name evidence="3" type="ORF">C8Q71DRAFT_856150</name>
</gene>
<evidence type="ECO:0000259" key="2">
    <source>
        <dbReference type="Pfam" id="PF01979"/>
    </source>
</evidence>
<sequence length="943" mass="101671">MLKGLPTTAHDAPVQPPRRRVWRLLLVVISLAVLQSTTNVFYAQSSTHTSEVPLNAQEILDKCTLLNVKPGPPPDFNLRKQSDRFVAGTPPTLIKNASIWTGRVDGLEVLHGDVLLDGGLIKRVGHIEQDVLETYDDLTTIDAAGAWVSPGIVDLHSHQGVDSSPELRGSDDTNSLKGVAQPWLRALDGLNTHSDAYKLSIAGGLTTVLVLPGSANAIGGQGVVIKLRPTDARTPTGLMLESPWEINGTVYDPSLSLRWRQMKHACGENPSRVYGFTRIDTTWSFRQAYETARKIMVSQDEYCAKATSGEWSGLGAFPDDLQWEALVDVLRGRVKVHNHCYETVDLDDMVRLTNEFKFSIAAFHHAHETYLVPDTLKKAYGHPPAVALFASNARYKREAYRGSEFAPRILAENGLSVVMKSDHPVLDSRFLLYEAQQAHHYGLPANLALASVTSTPATVMGMDHRIGFIKTGYDADIVLWDSHPLALGATPKQVWIDGIAQLEHPYTVTKPSAAQHVPERPNFDKEADAALKYEGLPPLEPVHANSNFIVFRNVSSVYRRQGQSVKEVFRASAEGEEGVVVTADGKVVCAGSMVECPSSLYGNHAEILNLEGGAVAPGLVTYGSPLGLGDITAERSTIDGYALDPLTDEIPKIIGGDSAVAAAVDGLQFGTRDALLAYRAGVTTAIVAPESYGFLSGLSTAFSPGAKHKLEKGAVVQAAAALHIGIHYGAGPSVSTQISALRALLRAEVKRPLGNLVKKVKKGEMTLVVEVESADIMASLIELKKDIEEREGSTIKMTFAGASEAHLLAKEIGEADIGVLLTRPRPFPGTWEQRRIMPGLPLSETSAITALIDNNVTVAIGIEEAWQARNTRWDASWAALESGGEITKAEALALASVHVEKLLGVEVDDIESDLIATQGGDPLEFSSKVVGIISPRRGVVDLL</sequence>